<keyword evidence="1" id="KW-1133">Transmembrane helix</keyword>
<comment type="caution">
    <text evidence="2">The sequence shown here is derived from an EMBL/GenBank/DDBJ whole genome shotgun (WGS) entry which is preliminary data.</text>
</comment>
<organism evidence="2 3">
    <name type="scientific">Lentilactobacillus senioris DSM 24302 = JCM 17472</name>
    <dbReference type="NCBI Taxonomy" id="1423802"/>
    <lineage>
        <taxon>Bacteria</taxon>
        <taxon>Bacillati</taxon>
        <taxon>Bacillota</taxon>
        <taxon>Bacilli</taxon>
        <taxon>Lactobacillales</taxon>
        <taxon>Lactobacillaceae</taxon>
        <taxon>Lentilactobacillus</taxon>
    </lineage>
</organism>
<name>A0A0R2D272_9LACO</name>
<evidence type="ECO:0000313" key="3">
    <source>
        <dbReference type="Proteomes" id="UP000051256"/>
    </source>
</evidence>
<dbReference type="AlphaFoldDB" id="A0A0R2D272"/>
<reference evidence="2 3" key="1">
    <citation type="journal article" date="2015" name="Genome Announc.">
        <title>Expanding the biotechnology potential of lactobacilli through comparative genomics of 213 strains and associated genera.</title>
        <authorList>
            <person name="Sun Z."/>
            <person name="Harris H.M."/>
            <person name="McCann A."/>
            <person name="Guo C."/>
            <person name="Argimon S."/>
            <person name="Zhang W."/>
            <person name="Yang X."/>
            <person name="Jeffery I.B."/>
            <person name="Cooney J.C."/>
            <person name="Kagawa T.F."/>
            <person name="Liu W."/>
            <person name="Song Y."/>
            <person name="Salvetti E."/>
            <person name="Wrobel A."/>
            <person name="Rasinkangas P."/>
            <person name="Parkhill J."/>
            <person name="Rea M.C."/>
            <person name="O'Sullivan O."/>
            <person name="Ritari J."/>
            <person name="Douillard F.P."/>
            <person name="Paul Ross R."/>
            <person name="Yang R."/>
            <person name="Briner A.E."/>
            <person name="Felis G.E."/>
            <person name="de Vos W.M."/>
            <person name="Barrangou R."/>
            <person name="Klaenhammer T.R."/>
            <person name="Caufield P.W."/>
            <person name="Cui Y."/>
            <person name="Zhang H."/>
            <person name="O'Toole P.W."/>
        </authorList>
    </citation>
    <scope>NUCLEOTIDE SEQUENCE [LARGE SCALE GENOMIC DNA]</scope>
    <source>
        <strain evidence="2 3">DSM 24302</strain>
    </source>
</reference>
<feature type="transmembrane region" description="Helical" evidence="1">
    <location>
        <begin position="13"/>
        <end position="46"/>
    </location>
</feature>
<keyword evidence="3" id="KW-1185">Reference proteome</keyword>
<gene>
    <name evidence="2" type="ORF">FC56_GL001530</name>
</gene>
<proteinExistence type="predicted"/>
<accession>A0A0R2D272</accession>
<keyword evidence="1" id="KW-0812">Transmembrane</keyword>
<evidence type="ECO:0000256" key="1">
    <source>
        <dbReference type="SAM" id="Phobius"/>
    </source>
</evidence>
<dbReference type="Proteomes" id="UP000051256">
    <property type="component" value="Unassembled WGS sequence"/>
</dbReference>
<keyword evidence="1" id="KW-0472">Membrane</keyword>
<protein>
    <submittedName>
        <fullName evidence="2">Uncharacterized protein</fullName>
    </submittedName>
</protein>
<evidence type="ECO:0000313" key="2">
    <source>
        <dbReference type="EMBL" id="KRM94571.1"/>
    </source>
</evidence>
<sequence length="89" mass="10202">MTLNLFSHNPLRFIISTVLIVLSLVLAWRLILAAVVVAAVVGIFFFVRNRIQTRQANTKAQESPQAEFFRDDTPHPERKILKNVEENDL</sequence>
<dbReference type="RefSeq" id="WP_054671632.1">
    <property type="nucleotide sequence ID" value="NZ_AYZR01000004.1"/>
</dbReference>
<dbReference type="EMBL" id="AYZR01000004">
    <property type="protein sequence ID" value="KRM94571.1"/>
    <property type="molecule type" value="Genomic_DNA"/>
</dbReference>
<dbReference type="PATRIC" id="fig|1423802.4.peg.1551"/>